<dbReference type="Proteomes" id="UP000006727">
    <property type="component" value="Chromosome 12"/>
</dbReference>
<dbReference type="EnsemblPlants" id="Pp3c12_10290V3.1">
    <property type="protein sequence ID" value="PAC:32973179.CDS.1"/>
    <property type="gene ID" value="Pp3c12_10290"/>
</dbReference>
<reference evidence="1 3" key="1">
    <citation type="journal article" date="2008" name="Science">
        <title>The Physcomitrella genome reveals evolutionary insights into the conquest of land by plants.</title>
        <authorList>
            <person name="Rensing S."/>
            <person name="Lang D."/>
            <person name="Zimmer A."/>
            <person name="Terry A."/>
            <person name="Salamov A."/>
            <person name="Shapiro H."/>
            <person name="Nishiyama T."/>
            <person name="Perroud P.-F."/>
            <person name="Lindquist E."/>
            <person name="Kamisugi Y."/>
            <person name="Tanahashi T."/>
            <person name="Sakakibara K."/>
            <person name="Fujita T."/>
            <person name="Oishi K."/>
            <person name="Shin-I T."/>
            <person name="Kuroki Y."/>
            <person name="Toyoda A."/>
            <person name="Suzuki Y."/>
            <person name="Hashimoto A."/>
            <person name="Yamaguchi K."/>
            <person name="Sugano A."/>
            <person name="Kohara Y."/>
            <person name="Fujiyama A."/>
            <person name="Anterola A."/>
            <person name="Aoki S."/>
            <person name="Ashton N."/>
            <person name="Barbazuk W.B."/>
            <person name="Barker E."/>
            <person name="Bennetzen J."/>
            <person name="Bezanilla M."/>
            <person name="Blankenship R."/>
            <person name="Cho S.H."/>
            <person name="Dutcher S."/>
            <person name="Estelle M."/>
            <person name="Fawcett J.A."/>
            <person name="Gundlach H."/>
            <person name="Hanada K."/>
            <person name="Heyl A."/>
            <person name="Hicks K.A."/>
            <person name="Hugh J."/>
            <person name="Lohr M."/>
            <person name="Mayer K."/>
            <person name="Melkozernov A."/>
            <person name="Murata T."/>
            <person name="Nelson D."/>
            <person name="Pils B."/>
            <person name="Prigge M."/>
            <person name="Reiss B."/>
            <person name="Renner T."/>
            <person name="Rombauts S."/>
            <person name="Rushton P."/>
            <person name="Sanderfoot A."/>
            <person name="Schween G."/>
            <person name="Shiu S.-H."/>
            <person name="Stueber K."/>
            <person name="Theodoulou F.L."/>
            <person name="Tu H."/>
            <person name="Van de Peer Y."/>
            <person name="Verrier P.J."/>
            <person name="Waters E."/>
            <person name="Wood A."/>
            <person name="Yang L."/>
            <person name="Cove D."/>
            <person name="Cuming A."/>
            <person name="Hasebe M."/>
            <person name="Lucas S."/>
            <person name="Mishler D.B."/>
            <person name="Reski R."/>
            <person name="Grigoriev I."/>
            <person name="Quatrano R.S."/>
            <person name="Boore J.L."/>
        </authorList>
    </citation>
    <scope>NUCLEOTIDE SEQUENCE [LARGE SCALE GENOMIC DNA]</scope>
    <source>
        <strain evidence="2 3">cv. Gransden 2004</strain>
    </source>
</reference>
<dbReference type="EnsemblPlants" id="Pp3c12_10290V3.2">
    <property type="protein sequence ID" value="PAC:32973180.CDS.1"/>
    <property type="gene ID" value="Pp3c12_10290"/>
</dbReference>
<dbReference type="EMBL" id="ABEU02000012">
    <property type="protein sequence ID" value="PNR43694.1"/>
    <property type="molecule type" value="Genomic_DNA"/>
</dbReference>
<proteinExistence type="predicted"/>
<dbReference type="Gramene" id="Pp3c12_10290V3.2">
    <property type="protein sequence ID" value="PAC:32973180.CDS.1"/>
    <property type="gene ID" value="Pp3c12_10290"/>
</dbReference>
<reference evidence="1 3" key="2">
    <citation type="journal article" date="2018" name="Plant J.">
        <title>The Physcomitrella patens chromosome-scale assembly reveals moss genome structure and evolution.</title>
        <authorList>
            <person name="Lang D."/>
            <person name="Ullrich K.K."/>
            <person name="Murat F."/>
            <person name="Fuchs J."/>
            <person name="Jenkins J."/>
            <person name="Haas F.B."/>
            <person name="Piednoel M."/>
            <person name="Gundlach H."/>
            <person name="Van Bel M."/>
            <person name="Meyberg R."/>
            <person name="Vives C."/>
            <person name="Morata J."/>
            <person name="Symeonidi A."/>
            <person name="Hiss M."/>
            <person name="Muchero W."/>
            <person name="Kamisugi Y."/>
            <person name="Saleh O."/>
            <person name="Blanc G."/>
            <person name="Decker E.L."/>
            <person name="van Gessel N."/>
            <person name="Grimwood J."/>
            <person name="Hayes R.D."/>
            <person name="Graham S.W."/>
            <person name="Gunter L.E."/>
            <person name="McDaniel S.F."/>
            <person name="Hoernstein S.N.W."/>
            <person name="Larsson A."/>
            <person name="Li F.W."/>
            <person name="Perroud P.F."/>
            <person name="Phillips J."/>
            <person name="Ranjan P."/>
            <person name="Rokshar D.S."/>
            <person name="Rothfels C.J."/>
            <person name="Schneider L."/>
            <person name="Shu S."/>
            <person name="Stevenson D.W."/>
            <person name="Thummler F."/>
            <person name="Tillich M."/>
            <person name="Villarreal Aguilar J.C."/>
            <person name="Widiez T."/>
            <person name="Wong G.K."/>
            <person name="Wymore A."/>
            <person name="Zhang Y."/>
            <person name="Zimmer A.D."/>
            <person name="Quatrano R.S."/>
            <person name="Mayer K.F.X."/>
            <person name="Goodstein D."/>
            <person name="Casacuberta J.M."/>
            <person name="Vandepoele K."/>
            <person name="Reski R."/>
            <person name="Cuming A.C."/>
            <person name="Tuskan G.A."/>
            <person name="Maumus F."/>
            <person name="Salse J."/>
            <person name="Schmutz J."/>
            <person name="Rensing S.A."/>
        </authorList>
    </citation>
    <scope>NUCLEOTIDE SEQUENCE [LARGE SCALE GENOMIC DNA]</scope>
    <source>
        <strain evidence="2 3">cv. Gransden 2004</strain>
    </source>
</reference>
<evidence type="ECO:0000313" key="3">
    <source>
        <dbReference type="Proteomes" id="UP000006727"/>
    </source>
</evidence>
<protein>
    <submittedName>
        <fullName evidence="1 2">Uncharacterized protein</fullName>
    </submittedName>
</protein>
<dbReference type="InParanoid" id="A0A2K1JQ75"/>
<dbReference type="PaxDb" id="3218-PP1S91_21V6.1"/>
<evidence type="ECO:0000313" key="1">
    <source>
        <dbReference type="EMBL" id="PNR43694.1"/>
    </source>
</evidence>
<gene>
    <name evidence="1" type="ORF">PHYPA_016076</name>
</gene>
<reference evidence="2" key="3">
    <citation type="submission" date="2020-12" db="UniProtKB">
        <authorList>
            <consortium name="EnsemblPlants"/>
        </authorList>
    </citation>
    <scope>IDENTIFICATION</scope>
</reference>
<accession>A0A2K1JQ75</accession>
<name>A0A2K1JQ75_PHYPA</name>
<keyword evidence="3" id="KW-1185">Reference proteome</keyword>
<evidence type="ECO:0000313" key="2">
    <source>
        <dbReference type="EnsemblPlants" id="PAC:32973179.CDS.1"/>
    </source>
</evidence>
<dbReference type="AlphaFoldDB" id="A0A2K1JQ75"/>
<sequence>MQCNTMQFLGCRFRARWVRVLRWTDDQLPVVPLCRATRAELLGHPTPFSPCLMWSVSTSTNLA</sequence>
<dbReference type="Gramene" id="Pp3c12_10290V3.1">
    <property type="protein sequence ID" value="PAC:32973179.CDS.1"/>
    <property type="gene ID" value="Pp3c12_10290"/>
</dbReference>
<organism evidence="1">
    <name type="scientific">Physcomitrium patens</name>
    <name type="common">Spreading-leaved earth moss</name>
    <name type="synonym">Physcomitrella patens</name>
    <dbReference type="NCBI Taxonomy" id="3218"/>
    <lineage>
        <taxon>Eukaryota</taxon>
        <taxon>Viridiplantae</taxon>
        <taxon>Streptophyta</taxon>
        <taxon>Embryophyta</taxon>
        <taxon>Bryophyta</taxon>
        <taxon>Bryophytina</taxon>
        <taxon>Bryopsida</taxon>
        <taxon>Funariidae</taxon>
        <taxon>Funariales</taxon>
        <taxon>Funariaceae</taxon>
        <taxon>Physcomitrium</taxon>
    </lineage>
</organism>